<evidence type="ECO:0000313" key="3">
    <source>
        <dbReference type="Proteomes" id="UP000244880"/>
    </source>
</evidence>
<dbReference type="RefSeq" id="WP_108829706.1">
    <property type="nucleotide sequence ID" value="NZ_OMOR01000001.1"/>
</dbReference>
<dbReference type="AlphaFoldDB" id="A0A2R8BI96"/>
<sequence>MKRALILTAAMAAALALGACDEPTYHKPIESMSCTELAREIGRFTQVEKDATLDSFLGTIDSLAGDSSSERLEGGLESLAGDLTAQDARTQLSKLNAAYAQRRCY</sequence>
<accession>A0A2R8BI96</accession>
<proteinExistence type="predicted"/>
<feature type="chain" id="PRO_5015362492" description="Lipoprotein" evidence="1">
    <location>
        <begin position="20"/>
        <end position="105"/>
    </location>
</feature>
<organism evidence="2 3">
    <name type="scientific">Ascidiaceihabitans donghaensis</name>
    <dbReference type="NCBI Taxonomy" id="1510460"/>
    <lineage>
        <taxon>Bacteria</taxon>
        <taxon>Pseudomonadati</taxon>
        <taxon>Pseudomonadota</taxon>
        <taxon>Alphaproteobacteria</taxon>
        <taxon>Rhodobacterales</taxon>
        <taxon>Paracoccaceae</taxon>
        <taxon>Ascidiaceihabitans</taxon>
    </lineage>
</organism>
<evidence type="ECO:0000256" key="1">
    <source>
        <dbReference type="SAM" id="SignalP"/>
    </source>
</evidence>
<evidence type="ECO:0008006" key="4">
    <source>
        <dbReference type="Google" id="ProtNLM"/>
    </source>
</evidence>
<dbReference type="Proteomes" id="UP000244880">
    <property type="component" value="Unassembled WGS sequence"/>
</dbReference>
<keyword evidence="1" id="KW-0732">Signal</keyword>
<dbReference type="PROSITE" id="PS51257">
    <property type="entry name" value="PROKAR_LIPOPROTEIN"/>
    <property type="match status" value="1"/>
</dbReference>
<keyword evidence="3" id="KW-1185">Reference proteome</keyword>
<dbReference type="EMBL" id="OMOR01000001">
    <property type="protein sequence ID" value="SPH22803.1"/>
    <property type="molecule type" value="Genomic_DNA"/>
</dbReference>
<protein>
    <recommendedName>
        <fullName evidence="4">Lipoprotein</fullName>
    </recommendedName>
</protein>
<reference evidence="2 3" key="1">
    <citation type="submission" date="2018-03" db="EMBL/GenBank/DDBJ databases">
        <authorList>
            <person name="Keele B.F."/>
        </authorList>
    </citation>
    <scope>NUCLEOTIDE SEQUENCE [LARGE SCALE GENOMIC DNA]</scope>
    <source>
        <strain evidence="2 3">CECT 8599</strain>
    </source>
</reference>
<evidence type="ECO:0000313" key="2">
    <source>
        <dbReference type="EMBL" id="SPH22803.1"/>
    </source>
</evidence>
<feature type="signal peptide" evidence="1">
    <location>
        <begin position="1"/>
        <end position="19"/>
    </location>
</feature>
<name>A0A2R8BI96_9RHOB</name>
<gene>
    <name evidence="2" type="ORF">ASD8599_03550</name>
</gene>